<evidence type="ECO:0000256" key="8">
    <source>
        <dbReference type="ARBA" id="ARBA00022989"/>
    </source>
</evidence>
<dbReference type="Gene3D" id="1.10.287.1770">
    <property type="match status" value="1"/>
</dbReference>
<name>A0A7Z7FDK0_9EURY</name>
<dbReference type="GO" id="GO:0005525">
    <property type="term" value="F:GTP binding"/>
    <property type="evidence" value="ECO:0007669"/>
    <property type="project" value="UniProtKB-KW"/>
</dbReference>
<evidence type="ECO:0000256" key="6">
    <source>
        <dbReference type="ARBA" id="ARBA00022692"/>
    </source>
</evidence>
<feature type="binding site" evidence="16">
    <location>
        <position position="23"/>
    </location>
    <ligand>
        <name>Mg(2+)</name>
        <dbReference type="ChEBI" id="CHEBI:18420"/>
        <label>2</label>
    </ligand>
</feature>
<feature type="binding site" evidence="16">
    <location>
        <position position="22"/>
    </location>
    <ligand>
        <name>Mg(2+)</name>
        <dbReference type="ChEBI" id="CHEBI:18420"/>
        <label>1</label>
    </ligand>
</feature>
<evidence type="ECO:0000256" key="14">
    <source>
        <dbReference type="NCBIfam" id="TIGR00437"/>
    </source>
</evidence>
<keyword evidence="6 17" id="KW-0812">Transmembrane</keyword>
<keyword evidence="5" id="KW-0997">Cell inner membrane</keyword>
<dbReference type="Pfam" id="PF17910">
    <property type="entry name" value="FeoB_Cyto"/>
    <property type="match status" value="1"/>
</dbReference>
<keyword evidence="4" id="KW-0410">Iron transport</keyword>
<comment type="subcellular location">
    <subcellularLocation>
        <location evidence="1">Cell inner membrane</location>
        <topology evidence="1">Multi-pass membrane protein</topology>
    </subcellularLocation>
</comment>
<evidence type="ECO:0000313" key="20">
    <source>
        <dbReference type="Proteomes" id="UP000199259"/>
    </source>
</evidence>
<dbReference type="PANTHER" id="PTHR43185:SF1">
    <property type="entry name" value="FE(2+) TRANSPORTER FEOB"/>
    <property type="match status" value="1"/>
</dbReference>
<gene>
    <name evidence="19" type="ORF">SAMN04488589_0677</name>
</gene>
<dbReference type="GO" id="GO:0015093">
    <property type="term" value="F:ferrous iron transmembrane transporter activity"/>
    <property type="evidence" value="ECO:0007669"/>
    <property type="project" value="UniProtKB-UniRule"/>
</dbReference>
<dbReference type="InterPro" id="IPR030389">
    <property type="entry name" value="G_FEOB_dom"/>
</dbReference>
<dbReference type="InterPro" id="IPR041069">
    <property type="entry name" value="FeoB_Cyto"/>
</dbReference>
<dbReference type="NCBIfam" id="TIGR00437">
    <property type="entry name" value="feoB"/>
    <property type="match status" value="1"/>
</dbReference>
<feature type="transmembrane region" description="Helical" evidence="17">
    <location>
        <begin position="338"/>
        <end position="362"/>
    </location>
</feature>
<protein>
    <recommendedName>
        <fullName evidence="13 14">Ferrous iron transport protein B</fullName>
    </recommendedName>
</protein>
<keyword evidence="8 17" id="KW-1133">Transmembrane helix</keyword>
<feature type="binding site" evidence="15">
    <location>
        <begin position="36"/>
        <end position="40"/>
    </location>
    <ligand>
        <name>GTP</name>
        <dbReference type="ChEBI" id="CHEBI:37565"/>
        <label>1</label>
    </ligand>
</feature>
<keyword evidence="16" id="KW-0479">Metal-binding</keyword>
<evidence type="ECO:0000256" key="10">
    <source>
        <dbReference type="ARBA" id="ARBA00023065"/>
    </source>
</evidence>
<dbReference type="PRINTS" id="PR00326">
    <property type="entry name" value="GTP1OBG"/>
</dbReference>
<evidence type="ECO:0000256" key="5">
    <source>
        <dbReference type="ARBA" id="ARBA00022519"/>
    </source>
</evidence>
<evidence type="ECO:0000256" key="13">
    <source>
        <dbReference type="ARBA" id="ARBA00031200"/>
    </source>
</evidence>
<comment type="caution">
    <text evidence="19">The sequence shown here is derived from an EMBL/GenBank/DDBJ whole genome shotgun (WGS) entry which is preliminary data.</text>
</comment>
<keyword evidence="16" id="KW-0460">Magnesium</keyword>
<evidence type="ECO:0000259" key="18">
    <source>
        <dbReference type="PROSITE" id="PS51711"/>
    </source>
</evidence>
<feature type="transmembrane region" description="Helical" evidence="17">
    <location>
        <begin position="612"/>
        <end position="634"/>
    </location>
</feature>
<feature type="transmembrane region" description="Helical" evidence="17">
    <location>
        <begin position="382"/>
        <end position="404"/>
    </location>
</feature>
<evidence type="ECO:0000256" key="1">
    <source>
        <dbReference type="ARBA" id="ARBA00004429"/>
    </source>
</evidence>
<feature type="transmembrane region" description="Helical" evidence="17">
    <location>
        <begin position="506"/>
        <end position="525"/>
    </location>
</feature>
<evidence type="ECO:0000256" key="11">
    <source>
        <dbReference type="ARBA" id="ARBA00023134"/>
    </source>
</evidence>
<dbReference type="RefSeq" id="WP_091708699.1">
    <property type="nucleotide sequence ID" value="NZ_FNCA01000002.1"/>
</dbReference>
<feature type="binding site" evidence="15">
    <location>
        <begin position="57"/>
        <end position="60"/>
    </location>
    <ligand>
        <name>GTP</name>
        <dbReference type="ChEBI" id="CHEBI:37565"/>
        <label>1</label>
    </ligand>
</feature>
<evidence type="ECO:0000313" key="19">
    <source>
        <dbReference type="EMBL" id="SDF49004.1"/>
    </source>
</evidence>
<dbReference type="InterPro" id="IPR003373">
    <property type="entry name" value="Fe2_transport_prot-B"/>
</dbReference>
<dbReference type="OrthoDB" id="85305at2157"/>
<dbReference type="FunFam" id="3.40.50.300:FF:000426">
    <property type="entry name" value="Ferrous iron transport protein B"/>
    <property type="match status" value="1"/>
</dbReference>
<keyword evidence="10" id="KW-0406">Ion transport</keyword>
<dbReference type="Pfam" id="PF07664">
    <property type="entry name" value="FeoB_C"/>
    <property type="match status" value="1"/>
</dbReference>
<feature type="transmembrane region" description="Helical" evidence="17">
    <location>
        <begin position="640"/>
        <end position="663"/>
    </location>
</feature>
<accession>A0A7Z7FDK0</accession>
<evidence type="ECO:0000256" key="17">
    <source>
        <dbReference type="SAM" id="Phobius"/>
    </source>
</evidence>
<dbReference type="PANTHER" id="PTHR43185">
    <property type="entry name" value="FERROUS IRON TRANSPORT PROTEIN B"/>
    <property type="match status" value="1"/>
</dbReference>
<feature type="transmembrane region" description="Helical" evidence="17">
    <location>
        <begin position="416"/>
        <end position="442"/>
    </location>
</feature>
<dbReference type="InterPro" id="IPR011642">
    <property type="entry name" value="Gate_dom"/>
</dbReference>
<dbReference type="SUPFAM" id="SSF52540">
    <property type="entry name" value="P-loop containing nucleoside triphosphate hydrolases"/>
    <property type="match status" value="1"/>
</dbReference>
<reference evidence="19 20" key="1">
    <citation type="submission" date="2016-10" db="EMBL/GenBank/DDBJ databases">
        <authorList>
            <person name="Varghese N."/>
            <person name="Submissions S."/>
        </authorList>
    </citation>
    <scope>NUCLEOTIDE SEQUENCE [LARGE SCALE GENOMIC DNA]</scope>
    <source>
        <strain evidence="19 20">PL 12/M</strain>
    </source>
</reference>
<feature type="domain" description="FeoB-type G" evidence="18">
    <location>
        <begin position="4"/>
        <end position="166"/>
    </location>
</feature>
<organism evidence="19 20">
    <name type="scientific">Methanolobus vulcani</name>
    <dbReference type="NCBI Taxonomy" id="38026"/>
    <lineage>
        <taxon>Archaea</taxon>
        <taxon>Methanobacteriati</taxon>
        <taxon>Methanobacteriota</taxon>
        <taxon>Stenosarchaea group</taxon>
        <taxon>Methanomicrobia</taxon>
        <taxon>Methanosarcinales</taxon>
        <taxon>Methanosarcinaceae</taxon>
        <taxon>Methanolobus</taxon>
    </lineage>
</organism>
<keyword evidence="2" id="KW-0813">Transport</keyword>
<evidence type="ECO:0000256" key="9">
    <source>
        <dbReference type="ARBA" id="ARBA00023004"/>
    </source>
</evidence>
<feature type="binding site" evidence="16">
    <location>
        <position position="26"/>
    </location>
    <ligand>
        <name>Mg(2+)</name>
        <dbReference type="ChEBI" id="CHEBI:18420"/>
        <label>2</label>
    </ligand>
</feature>
<keyword evidence="11 15" id="KW-0342">GTP-binding</keyword>
<dbReference type="InterPro" id="IPR011640">
    <property type="entry name" value="Fe2_transport_prot_B_C"/>
</dbReference>
<evidence type="ECO:0000256" key="16">
    <source>
        <dbReference type="PIRSR" id="PIRSR603373-2"/>
    </source>
</evidence>
<proteinExistence type="predicted"/>
<evidence type="ECO:0000256" key="12">
    <source>
        <dbReference type="ARBA" id="ARBA00023136"/>
    </source>
</evidence>
<dbReference type="InterPro" id="IPR050860">
    <property type="entry name" value="FeoB_GTPase"/>
</dbReference>
<dbReference type="CDD" id="cd01879">
    <property type="entry name" value="FeoB"/>
    <property type="match status" value="1"/>
</dbReference>
<evidence type="ECO:0000256" key="7">
    <source>
        <dbReference type="ARBA" id="ARBA00022741"/>
    </source>
</evidence>
<dbReference type="Pfam" id="PF02421">
    <property type="entry name" value="FeoB_N"/>
    <property type="match status" value="1"/>
</dbReference>
<dbReference type="InterPro" id="IPR027417">
    <property type="entry name" value="P-loop_NTPase"/>
</dbReference>
<feature type="binding site" evidence="15">
    <location>
        <begin position="117"/>
        <end position="120"/>
    </location>
    <ligand>
        <name>GTP</name>
        <dbReference type="ChEBI" id="CHEBI:37565"/>
        <label>1</label>
    </ligand>
</feature>
<evidence type="ECO:0000256" key="3">
    <source>
        <dbReference type="ARBA" id="ARBA00022475"/>
    </source>
</evidence>
<dbReference type="Gene3D" id="3.40.50.300">
    <property type="entry name" value="P-loop containing nucleotide triphosphate hydrolases"/>
    <property type="match status" value="1"/>
</dbReference>
<keyword evidence="3" id="KW-1003">Cell membrane</keyword>
<keyword evidence="20" id="KW-1185">Reference proteome</keyword>
<dbReference type="EMBL" id="FNCA01000002">
    <property type="protein sequence ID" value="SDF49004.1"/>
    <property type="molecule type" value="Genomic_DNA"/>
</dbReference>
<feature type="transmembrane region" description="Helical" evidence="17">
    <location>
        <begin position="283"/>
        <end position="306"/>
    </location>
</feature>
<keyword evidence="12 17" id="KW-0472">Membrane</keyword>
<keyword evidence="7 15" id="KW-0547">Nucleotide-binding</keyword>
<dbReference type="InterPro" id="IPR006073">
    <property type="entry name" value="GTP-bd"/>
</dbReference>
<feature type="transmembrane region" description="Helical" evidence="17">
    <location>
        <begin position="569"/>
        <end position="591"/>
    </location>
</feature>
<evidence type="ECO:0000256" key="15">
    <source>
        <dbReference type="PIRSR" id="PIRSR603373-1"/>
    </source>
</evidence>
<dbReference type="Pfam" id="PF07670">
    <property type="entry name" value="Gate"/>
    <property type="match status" value="2"/>
</dbReference>
<sequence length="673" mass="73672">MTEKITVALAGNPNVGKTSIFNAITGSKQHVGNWPGVTVERKIGKRVHNDVMMEIVDLPGTYSLTAYSLDEIIARDFIIEEKPDVVVQVIDATNLERNLYLTTQLMELGVRLIIALNMTDLALAKGDNIDETKMQEFLEVPVVSTIGSKGNGIEGLLDAVTNELHRTRVTGNVFTYDDEIEDKAEKLRVILDSDPYFAHYPSRWFGLKLLEGDENIIKKGKESDSFPKIQIILNETDADILEAKVADQRYKTIQTMLRQVCNINTSHLSGSDMVDRVVTNKALGIPIFLSLMWAAFEVTFTFATPFMNMIDIFFGWLAETATTAILVPWLASLVGEGMIAGVGSVIIFLPNILLLFFMLSLMEDSGYMARAAFIMDKLMSKIGLHGRSFIPLVMGFGCNVPAIMATRTIEDTRDRLITILITPFMSCGARLPVYVLLAGAFFGRDAGVVIFILYALGILVAVVSAKLMRSTILKGEDAPFIMELPSYKVPTLKGSFIHMWERGKIYLKKAGTIILIGVVGVWLLASIPAPGSSGTFASQEIYGTTESMIGMIGQILEPLVAPLGFDWKIAVALLFGVVAKEIVVGSMGVLYGVGENEESLSNILSAGSMTPLAALGLMVFTLLYAPCFACIGVIKRETGSWKWTLFQLAYGTSLAWGFAFVIYQAGTRMGLMA</sequence>
<dbReference type="AlphaFoldDB" id="A0A7Z7FDK0"/>
<feature type="transmembrane region" description="Helical" evidence="17">
    <location>
        <begin position="312"/>
        <end position="331"/>
    </location>
</feature>
<feature type="binding site" evidence="16">
    <location>
        <position position="25"/>
    </location>
    <ligand>
        <name>Mg(2+)</name>
        <dbReference type="ChEBI" id="CHEBI:18420"/>
        <label>2</label>
    </ligand>
</feature>
<feature type="binding site" evidence="15">
    <location>
        <begin position="11"/>
        <end position="18"/>
    </location>
    <ligand>
        <name>GTP</name>
        <dbReference type="ChEBI" id="CHEBI:37565"/>
        <label>1</label>
    </ligand>
</feature>
<evidence type="ECO:0000256" key="4">
    <source>
        <dbReference type="ARBA" id="ARBA00022496"/>
    </source>
</evidence>
<dbReference type="Proteomes" id="UP000199259">
    <property type="component" value="Unassembled WGS sequence"/>
</dbReference>
<evidence type="ECO:0000256" key="2">
    <source>
        <dbReference type="ARBA" id="ARBA00022448"/>
    </source>
</evidence>
<feature type="transmembrane region" description="Helical" evidence="17">
    <location>
        <begin position="448"/>
        <end position="465"/>
    </location>
</feature>
<keyword evidence="9" id="KW-0408">Iron</keyword>
<dbReference type="GO" id="GO:0005886">
    <property type="term" value="C:plasma membrane"/>
    <property type="evidence" value="ECO:0007669"/>
    <property type="project" value="UniProtKB-SubCell"/>
</dbReference>
<dbReference type="GO" id="GO:0046872">
    <property type="term" value="F:metal ion binding"/>
    <property type="evidence" value="ECO:0007669"/>
    <property type="project" value="UniProtKB-KW"/>
</dbReference>
<dbReference type="PROSITE" id="PS51711">
    <property type="entry name" value="G_FEOB"/>
    <property type="match status" value="1"/>
</dbReference>